<dbReference type="PANTHER" id="PTHR23099">
    <property type="entry name" value="TRANSCRIPTIONAL REGULATOR"/>
    <property type="match status" value="1"/>
</dbReference>
<evidence type="ECO:0000259" key="1">
    <source>
        <dbReference type="Pfam" id="PF10263"/>
    </source>
</evidence>
<sequence>MMYQLEVDFSGSGVNFEENRTRLAHKVFDRINRQAFDSKLQNVSIVWTSRLNKKSSLSKINRQSGDCVISLSKTRIVDLQKMITQLAHEMCHVAVYKFQGIYSGKHDDHWLRYTRCITRNFHDIEFSTMSCLK</sequence>
<dbReference type="EMBL" id="MF375894">
    <property type="protein sequence ID" value="AUV65333.1"/>
    <property type="molecule type" value="Genomic_DNA"/>
</dbReference>
<dbReference type="RefSeq" id="YP_009666727.1">
    <property type="nucleotide sequence ID" value="NC_043530.1"/>
</dbReference>
<feature type="domain" description="SprT-like" evidence="1">
    <location>
        <begin position="25"/>
        <end position="125"/>
    </location>
</feature>
<dbReference type="GO" id="GO:0006950">
    <property type="term" value="P:response to stress"/>
    <property type="evidence" value="ECO:0007669"/>
    <property type="project" value="UniProtKB-ARBA"/>
</dbReference>
<dbReference type="InterPro" id="IPR006640">
    <property type="entry name" value="SprT-like_domain"/>
</dbReference>
<organism evidence="2 3">
    <name type="scientific">Mythimna unipuncta nucleopolyhedrovirus</name>
    <dbReference type="NCBI Taxonomy" id="447897"/>
    <lineage>
        <taxon>Viruses</taxon>
        <taxon>Viruses incertae sedis</taxon>
        <taxon>Naldaviricetes</taxon>
        <taxon>Lefavirales</taxon>
        <taxon>Baculoviridae</taxon>
        <taxon>Alphabaculovirus</taxon>
    </lineage>
</organism>
<keyword evidence="3" id="KW-1185">Reference proteome</keyword>
<reference evidence="2" key="1">
    <citation type="journal article" date="2017" name="Virus Genes">
        <title>The complete genome sequence of a third distinct baculovirus isolated from the true armyworm, Mythimna unipuncta, contains two copies of the lef-7 gene.</title>
        <authorList>
            <person name="Harrison R.L."/>
            <person name="Mowery J.D."/>
            <person name="Rowley D.L."/>
            <person name="Bauchan G.R."/>
            <person name="Theilmann D.A."/>
            <person name="Rohrmann G.F."/>
            <person name="Erlandson M.A."/>
        </authorList>
    </citation>
    <scope>NUCLEOTIDE SEQUENCE [LARGE SCALE GENOMIC DNA]</scope>
    <source>
        <strain evidence="2">#7</strain>
    </source>
</reference>
<dbReference type="PANTHER" id="PTHR23099:SF0">
    <property type="entry name" value="GERM CELL NUCLEAR ACIDIC PROTEIN"/>
    <property type="match status" value="1"/>
</dbReference>
<proteinExistence type="predicted"/>
<dbReference type="KEGG" id="vg:40527007"/>
<dbReference type="Proteomes" id="UP000297194">
    <property type="component" value="Segment"/>
</dbReference>
<protein>
    <submittedName>
        <fullName evidence="2">XE</fullName>
    </submittedName>
</protein>
<accession>A0A2K9VS99</accession>
<evidence type="ECO:0000313" key="3">
    <source>
        <dbReference type="Proteomes" id="UP000297194"/>
    </source>
</evidence>
<name>A0A2K9VS99_9ABAC</name>
<dbReference type="GeneID" id="40527007"/>
<evidence type="ECO:0000313" key="2">
    <source>
        <dbReference type="EMBL" id="AUV65333.1"/>
    </source>
</evidence>
<dbReference type="Pfam" id="PF10263">
    <property type="entry name" value="SprT-like"/>
    <property type="match status" value="1"/>
</dbReference>